<organism evidence="1 2">
    <name type="scientific">Marasmius crinis-equi</name>
    <dbReference type="NCBI Taxonomy" id="585013"/>
    <lineage>
        <taxon>Eukaryota</taxon>
        <taxon>Fungi</taxon>
        <taxon>Dikarya</taxon>
        <taxon>Basidiomycota</taxon>
        <taxon>Agaricomycotina</taxon>
        <taxon>Agaricomycetes</taxon>
        <taxon>Agaricomycetidae</taxon>
        <taxon>Agaricales</taxon>
        <taxon>Marasmiineae</taxon>
        <taxon>Marasmiaceae</taxon>
        <taxon>Marasmius</taxon>
    </lineage>
</organism>
<protein>
    <recommendedName>
        <fullName evidence="3">Ubiquitin-like domain-containing protein</fullName>
    </recommendedName>
</protein>
<comment type="caution">
    <text evidence="1">The sequence shown here is derived from an EMBL/GenBank/DDBJ whole genome shotgun (WGS) entry which is preliminary data.</text>
</comment>
<proteinExistence type="predicted"/>
<reference evidence="1 2" key="1">
    <citation type="submission" date="2024-02" db="EMBL/GenBank/DDBJ databases">
        <title>A draft genome for the cacao thread blight pathogen Marasmius crinis-equi.</title>
        <authorList>
            <person name="Cohen S.P."/>
            <person name="Baruah I.K."/>
            <person name="Amoako-Attah I."/>
            <person name="Bukari Y."/>
            <person name="Meinhardt L.W."/>
            <person name="Bailey B.A."/>
        </authorList>
    </citation>
    <scope>NUCLEOTIDE SEQUENCE [LARGE SCALE GENOMIC DNA]</scope>
    <source>
        <strain evidence="1 2">GH-76</strain>
    </source>
</reference>
<dbReference type="EMBL" id="JBAHYK010001591">
    <property type="protein sequence ID" value="KAL0567424.1"/>
    <property type="molecule type" value="Genomic_DNA"/>
</dbReference>
<sequence length="483" mass="53813">MPKITEEHRTSTRSDHKLVLFCDEHERKRVIARRPPSYTDARKCALRHFPTISSDHLVLQTDELDISRGERADITPETWDIIVETISRFFVVERGTQITITFSFKKDCESDPLPIECTISPTITLRELFDGFEKHLRALDPPIYNGTDQITYHYNGRVISASSNASKAPEDLKMADGALIECNITTTPPKAHPLFASAPAPSPFGVSPFAPAPPVSSISAQTTPSNPSTSTTKFGKPVIYIFAREGLNVSVAVSLIPKWSFSALYPFARIEKPGDKKLHQRVEWNVETRHDGSLRVKESGLEVAYLFWEADVNRAALSPPSTPTVEQHPPVQASLVKTGEDCFDPSSCDVTPSNSVLLHLDSLPAYLETALAALGLHTEARTSFITYWLPSFLKHTHIAFRFVSQASYELAAPMDVSPPPDMVTRVFMLFKGVKIDEAWDNAVRRAREDVALWRDVVGVSEASSQTETPRLRILEWGGMEITN</sequence>
<accession>A0ABR3EWX6</accession>
<dbReference type="CDD" id="cd01763">
    <property type="entry name" value="Ubl_SUMO_like"/>
    <property type="match status" value="1"/>
</dbReference>
<name>A0ABR3EWX6_9AGAR</name>
<keyword evidence="2" id="KW-1185">Reference proteome</keyword>
<gene>
    <name evidence="1" type="ORF">V5O48_014572</name>
</gene>
<dbReference type="Proteomes" id="UP001465976">
    <property type="component" value="Unassembled WGS sequence"/>
</dbReference>
<evidence type="ECO:0000313" key="1">
    <source>
        <dbReference type="EMBL" id="KAL0567424.1"/>
    </source>
</evidence>
<evidence type="ECO:0008006" key="3">
    <source>
        <dbReference type="Google" id="ProtNLM"/>
    </source>
</evidence>
<evidence type="ECO:0000313" key="2">
    <source>
        <dbReference type="Proteomes" id="UP001465976"/>
    </source>
</evidence>